<feature type="region of interest" description="Disordered" evidence="1">
    <location>
        <begin position="1155"/>
        <end position="1324"/>
    </location>
</feature>
<dbReference type="EMBL" id="LJIG01016239">
    <property type="protein sequence ID" value="KRT81197.1"/>
    <property type="molecule type" value="Genomic_DNA"/>
</dbReference>
<feature type="compositionally biased region" description="Basic and acidic residues" evidence="1">
    <location>
        <begin position="1015"/>
        <end position="1036"/>
    </location>
</feature>
<organism evidence="2 3">
    <name type="scientific">Oryctes borbonicus</name>
    <dbReference type="NCBI Taxonomy" id="1629725"/>
    <lineage>
        <taxon>Eukaryota</taxon>
        <taxon>Metazoa</taxon>
        <taxon>Ecdysozoa</taxon>
        <taxon>Arthropoda</taxon>
        <taxon>Hexapoda</taxon>
        <taxon>Insecta</taxon>
        <taxon>Pterygota</taxon>
        <taxon>Neoptera</taxon>
        <taxon>Endopterygota</taxon>
        <taxon>Coleoptera</taxon>
        <taxon>Polyphaga</taxon>
        <taxon>Scarabaeiformia</taxon>
        <taxon>Scarabaeidae</taxon>
        <taxon>Dynastinae</taxon>
        <taxon>Oryctes</taxon>
    </lineage>
</organism>
<feature type="compositionally biased region" description="Polar residues" evidence="1">
    <location>
        <begin position="227"/>
        <end position="245"/>
    </location>
</feature>
<reference evidence="2 3" key="1">
    <citation type="submission" date="2015-09" db="EMBL/GenBank/DDBJ databases">
        <title>Draft genome of the scarab beetle Oryctes borbonicus.</title>
        <authorList>
            <person name="Meyer J.M."/>
            <person name="Markov G.V."/>
            <person name="Baskaran P."/>
            <person name="Herrmann M."/>
            <person name="Sommer R.J."/>
            <person name="Roedelsperger C."/>
        </authorList>
    </citation>
    <scope>NUCLEOTIDE SEQUENCE [LARGE SCALE GENOMIC DNA]</scope>
    <source>
        <strain evidence="2">OB123</strain>
        <tissue evidence="2">Whole animal</tissue>
    </source>
</reference>
<feature type="compositionally biased region" description="Polar residues" evidence="1">
    <location>
        <begin position="1372"/>
        <end position="1381"/>
    </location>
</feature>
<feature type="compositionally biased region" description="Polar residues" evidence="1">
    <location>
        <begin position="1191"/>
        <end position="1216"/>
    </location>
</feature>
<feature type="region of interest" description="Disordered" evidence="1">
    <location>
        <begin position="202"/>
        <end position="253"/>
    </location>
</feature>
<comment type="caution">
    <text evidence="2">The sequence shown here is derived from an EMBL/GenBank/DDBJ whole genome shotgun (WGS) entry which is preliminary data.</text>
</comment>
<gene>
    <name evidence="2" type="ORF">AMK59_5516</name>
</gene>
<feature type="compositionally biased region" description="Polar residues" evidence="1">
    <location>
        <begin position="1298"/>
        <end position="1315"/>
    </location>
</feature>
<sequence length="1422" mass="161487">MEVVTACPNGTESSPFHNHDVREWSRIDNLTGVLERARRETDHWTSNTNNSTQKYGKVVDCRARSCVDGNLQQEARRQLEVFQSQIPGSRLQVIKTNTVSSSRWTTKSSPGSHDFNSQPLDGLNFNTNLLDVSAQKSKASTGRAVGKRPLSKQLNLANNSTTVKYDDSPITSLRRVSRLCHQIHESAVKQYLSKPTVHEQQITNSSVEVSDVETNPNKNEHSRLARTKSTSSEDLTQEQSSNSSVGEEKPNKGIKDLEDLEALRGWRRTSKYRRSLQLAKENRINTKPPDLPENNGSVRRIREDLEKGRRLNTALRGNSVNLEALDQILQSISNPSFGNKKFEDLENLSSDKEDEEVPIRNSNSNKKNSFVTVESIKEARDRLRRTSSPTTNIYKDNAEDSDDGIVIEDPKMSFQDNFSAKVHSYVYGMDNGISKIPMSGTGSLESRSKHLNGNFIIRNEDWYNRRKSYGFEKMQQDDVISNVKNTESSTDSGICRSSEIVAQSNLVNETAGNVGYTTKANNIYHNNLGIDNWAHSDIRDLDSTTVTVPVLSKVSSSSKSPFKLNKDIINNIGNWQENENIKRHSIAVDEAEYVTKATEPKFRKTSLAINTNDLYLENEDNNFFFNRKPKKVEFCKTEVHFTAESGKVNIVETDEKPPPTSNFRRRRRNSGLIQDEFKNNNLPAFKFGDDIISNENNQITDNEEFQTHPGVVTVTSNINSTFYDVEEALKENIESELPKGILKNKPIKPKPYLLGGTENFLNKSSEDNQTTVNRPWEIKLKPIRDEAPLWQSALSVQSSSYGNNTINNTGILNLSDSYSKNNQEIPEFQKLLMNLKPISKHQDLDDVCNSFNGIRIVSPNTDSRRSSWSVSDRIKHVEDLHLTEGKGYSTKINFGNGETTVIENNHSKHVTRHPTWPRREETSNDLDRMQNKINTELKHSLKENEKVESVQQKIREESNTSPIRKNLQSKVTNNDNVKLQIKKLSSPALVGQSSLNKQILCDTKLENDSPSSRKSFSERNITKKGSLEKQRNRKLDAISPQGIRHKSPHKDVLRQPKKSEMAYFGVPASPKPVKVNKQTKLLDKPDLLQFSKSKKEVINNNNELEHIYENVDNMKKPNSTSLRKKHEFDNGILEELTRAADQILQAVNEYANDESRNKFNTDEAEKHKRHRNILDTISETKSWKQDKSNRARTPQNKNSNSKTKIKQTSSNSSIESVSKDVKRTATIHKSTSSVDNKVKRKTINSDNAAMKANTKARRLQRASSREALLQSHGSSSEDLPAVIEVPLRKHRLLRKTKPSQTESNNTEAKVKLTNTNKKREDKPENRIITSCLPEIRHKTAISTIRSTAEKTATREKIDKLKTIESKKKVLHRQNSQGTSGMPTDRNKNSSSKDNSRRTPTSYVQPYRRRKHLKAIQWPCLCS</sequence>
<name>A0A0T6B2A9_9SCAR</name>
<protein>
    <submittedName>
        <fullName evidence="2">Uncharacterized protein</fullName>
    </submittedName>
</protein>
<proteinExistence type="predicted"/>
<feature type="compositionally biased region" description="Polar residues" evidence="1">
    <location>
        <begin position="202"/>
        <end position="217"/>
    </location>
</feature>
<keyword evidence="3" id="KW-1185">Reference proteome</keyword>
<evidence type="ECO:0000313" key="3">
    <source>
        <dbReference type="Proteomes" id="UP000051574"/>
    </source>
</evidence>
<feature type="compositionally biased region" description="Basic residues" evidence="1">
    <location>
        <begin position="1288"/>
        <end position="1297"/>
    </location>
</feature>
<feature type="compositionally biased region" description="Basic and acidic residues" evidence="1">
    <location>
        <begin position="1155"/>
        <end position="1166"/>
    </location>
</feature>
<evidence type="ECO:0000313" key="2">
    <source>
        <dbReference type="EMBL" id="KRT81197.1"/>
    </source>
</evidence>
<feature type="region of interest" description="Disordered" evidence="1">
    <location>
        <begin position="1005"/>
        <end position="1056"/>
    </location>
</feature>
<feature type="region of interest" description="Disordered" evidence="1">
    <location>
        <begin position="277"/>
        <end position="296"/>
    </location>
</feature>
<dbReference type="Proteomes" id="UP000051574">
    <property type="component" value="Unassembled WGS sequence"/>
</dbReference>
<accession>A0A0T6B2A9</accession>
<dbReference type="OrthoDB" id="8197951at2759"/>
<feature type="region of interest" description="Disordered" evidence="1">
    <location>
        <begin position="1364"/>
        <end position="1407"/>
    </location>
</feature>
<evidence type="ECO:0000256" key="1">
    <source>
        <dbReference type="SAM" id="MobiDB-lite"/>
    </source>
</evidence>